<accession>A0A2I0BAR0</accession>
<reference evidence="2 3" key="1">
    <citation type="journal article" date="2017" name="Nature">
        <title>The Apostasia genome and the evolution of orchids.</title>
        <authorList>
            <person name="Zhang G.Q."/>
            <person name="Liu K.W."/>
            <person name="Li Z."/>
            <person name="Lohaus R."/>
            <person name="Hsiao Y.Y."/>
            <person name="Niu S.C."/>
            <person name="Wang J.Y."/>
            <person name="Lin Y.C."/>
            <person name="Xu Q."/>
            <person name="Chen L.J."/>
            <person name="Yoshida K."/>
            <person name="Fujiwara S."/>
            <person name="Wang Z.W."/>
            <person name="Zhang Y.Q."/>
            <person name="Mitsuda N."/>
            <person name="Wang M."/>
            <person name="Liu G.H."/>
            <person name="Pecoraro L."/>
            <person name="Huang H.X."/>
            <person name="Xiao X.J."/>
            <person name="Lin M."/>
            <person name="Wu X.Y."/>
            <person name="Wu W.L."/>
            <person name="Chen Y.Y."/>
            <person name="Chang S.B."/>
            <person name="Sakamoto S."/>
            <person name="Ohme-Takagi M."/>
            <person name="Yagi M."/>
            <person name="Zeng S.J."/>
            <person name="Shen C.Y."/>
            <person name="Yeh C.M."/>
            <person name="Luo Y.B."/>
            <person name="Tsai W.C."/>
            <person name="Van de Peer Y."/>
            <person name="Liu Z.J."/>
        </authorList>
    </citation>
    <scope>NUCLEOTIDE SEQUENCE [LARGE SCALE GENOMIC DNA]</scope>
    <source>
        <strain evidence="3">cv. Shenzhen</strain>
        <tissue evidence="2">Stem</tissue>
    </source>
</reference>
<keyword evidence="3" id="KW-1185">Reference proteome</keyword>
<evidence type="ECO:0000256" key="1">
    <source>
        <dbReference type="SAM" id="MobiDB-lite"/>
    </source>
</evidence>
<sequence>MIYDFAVLIKFGFCASEREREMEEGKKPPESSSAAMASFLSEVRLETSPTAIGFSDSCPCCGNKKRRCLLPATFFRKKVLVLDPADPQSNSDAVTSPPSSATPTAASLSLTPPPSAMARSHPDAAPVPSILSPASSPFHYLCSDPISPMSPLTPSTPSLADVAAAPAASPAACADEKAEVCAAAEDKKDEDEGTGGEEVRVCVRCRCGVVRRIALVR</sequence>
<dbReference type="AlphaFoldDB" id="A0A2I0BAR0"/>
<name>A0A2I0BAR0_9ASPA</name>
<dbReference type="EMBL" id="KZ451899">
    <property type="protein sequence ID" value="PKA64888.1"/>
    <property type="molecule type" value="Genomic_DNA"/>
</dbReference>
<dbReference type="OrthoDB" id="782151at2759"/>
<evidence type="ECO:0000313" key="2">
    <source>
        <dbReference type="EMBL" id="PKA64888.1"/>
    </source>
</evidence>
<feature type="region of interest" description="Disordered" evidence="1">
    <location>
        <begin position="86"/>
        <end position="128"/>
    </location>
</feature>
<proteinExistence type="predicted"/>
<feature type="compositionally biased region" description="Low complexity" evidence="1">
    <location>
        <begin position="95"/>
        <end position="110"/>
    </location>
</feature>
<dbReference type="Proteomes" id="UP000236161">
    <property type="component" value="Unassembled WGS sequence"/>
</dbReference>
<organism evidence="2 3">
    <name type="scientific">Apostasia shenzhenica</name>
    <dbReference type="NCBI Taxonomy" id="1088818"/>
    <lineage>
        <taxon>Eukaryota</taxon>
        <taxon>Viridiplantae</taxon>
        <taxon>Streptophyta</taxon>
        <taxon>Embryophyta</taxon>
        <taxon>Tracheophyta</taxon>
        <taxon>Spermatophyta</taxon>
        <taxon>Magnoliopsida</taxon>
        <taxon>Liliopsida</taxon>
        <taxon>Asparagales</taxon>
        <taxon>Orchidaceae</taxon>
        <taxon>Apostasioideae</taxon>
        <taxon>Apostasia</taxon>
    </lineage>
</organism>
<gene>
    <name evidence="2" type="ORF">AXF42_Ash011490</name>
</gene>
<protein>
    <submittedName>
        <fullName evidence="2">Uncharacterized protein</fullName>
    </submittedName>
</protein>
<evidence type="ECO:0000313" key="3">
    <source>
        <dbReference type="Proteomes" id="UP000236161"/>
    </source>
</evidence>